<name>A0A839SRV7_9PROT</name>
<dbReference type="Pfam" id="PF08352">
    <property type="entry name" value="oligo_HPY"/>
    <property type="match status" value="1"/>
</dbReference>
<dbReference type="InterPro" id="IPR017871">
    <property type="entry name" value="ABC_transporter-like_CS"/>
</dbReference>
<sequence>MSNPVLRVEDLHIRIGKGVNVVRGLSFDVSEGETVCIVGESGCGKSVSALSILRLLPPIINVNQGRILLDGRDLLEMSEADMRRVRGNEIAMIFQEPMSSLNPLRTIGFQIAEVLMLHKGMSRAAARDRVIELLETVQIPDAASRFDEYPHQLSGGMRQRVMISMALACQPRVILADEPTTALDVTIQAQITSLLRDLREKFGTAIVLITHDMGLVAENADRVVVMYAGHKVEEASVQEFFERPTHPYSRGLLGSLPRLGQSLGEDKNKLREIPGTVPPFDELPAGCPFVGRCAYADQLCAVQMPPFERQAADHVCACWHPQGAKGVVR</sequence>
<dbReference type="GO" id="GO:0016887">
    <property type="term" value="F:ATP hydrolysis activity"/>
    <property type="evidence" value="ECO:0007669"/>
    <property type="project" value="InterPro"/>
</dbReference>
<evidence type="ECO:0000313" key="10">
    <source>
        <dbReference type="Proteomes" id="UP000581135"/>
    </source>
</evidence>
<dbReference type="Gene3D" id="3.40.50.300">
    <property type="entry name" value="P-loop containing nucleotide triphosphate hydrolases"/>
    <property type="match status" value="1"/>
</dbReference>
<dbReference type="InterPro" id="IPR050388">
    <property type="entry name" value="ABC_Ni/Peptide_Import"/>
</dbReference>
<comment type="subcellular location">
    <subcellularLocation>
        <location evidence="1">Cell inner membrane</location>
        <topology evidence="1">Peripheral membrane protein</topology>
    </subcellularLocation>
</comment>
<dbReference type="GO" id="GO:0005886">
    <property type="term" value="C:plasma membrane"/>
    <property type="evidence" value="ECO:0007669"/>
    <property type="project" value="UniProtKB-SubCell"/>
</dbReference>
<feature type="domain" description="ABC transporter" evidence="8">
    <location>
        <begin position="6"/>
        <end position="253"/>
    </location>
</feature>
<dbReference type="Proteomes" id="UP000581135">
    <property type="component" value="Unassembled WGS sequence"/>
</dbReference>
<keyword evidence="6 9" id="KW-0067">ATP-binding</keyword>
<evidence type="ECO:0000256" key="1">
    <source>
        <dbReference type="ARBA" id="ARBA00004417"/>
    </source>
</evidence>
<dbReference type="Pfam" id="PF00005">
    <property type="entry name" value="ABC_tran"/>
    <property type="match status" value="1"/>
</dbReference>
<dbReference type="PANTHER" id="PTHR43297">
    <property type="entry name" value="OLIGOPEPTIDE TRANSPORT ATP-BINDING PROTEIN APPD"/>
    <property type="match status" value="1"/>
</dbReference>
<dbReference type="GO" id="GO:0005524">
    <property type="term" value="F:ATP binding"/>
    <property type="evidence" value="ECO:0007669"/>
    <property type="project" value="UniProtKB-KW"/>
</dbReference>
<dbReference type="PROSITE" id="PS50893">
    <property type="entry name" value="ABC_TRANSPORTER_2"/>
    <property type="match status" value="1"/>
</dbReference>
<keyword evidence="5" id="KW-0547">Nucleotide-binding</keyword>
<dbReference type="InterPro" id="IPR027417">
    <property type="entry name" value="P-loop_NTPase"/>
</dbReference>
<dbReference type="InterPro" id="IPR013563">
    <property type="entry name" value="Oligopep_ABC_C"/>
</dbReference>
<dbReference type="CDD" id="cd03257">
    <property type="entry name" value="ABC_NikE_OppD_transporters"/>
    <property type="match status" value="1"/>
</dbReference>
<evidence type="ECO:0000256" key="5">
    <source>
        <dbReference type="ARBA" id="ARBA00022741"/>
    </source>
</evidence>
<comment type="caution">
    <text evidence="9">The sequence shown here is derived from an EMBL/GenBank/DDBJ whole genome shotgun (WGS) entry which is preliminary data.</text>
</comment>
<evidence type="ECO:0000256" key="2">
    <source>
        <dbReference type="ARBA" id="ARBA00005417"/>
    </source>
</evidence>
<protein>
    <submittedName>
        <fullName evidence="9">Oligopeptide/dipeptide ABC transporter ATP-binding protein</fullName>
    </submittedName>
</protein>
<organism evidence="9 10">
    <name type="scientific">Limibacillus halophilus</name>
    <dbReference type="NCBI Taxonomy" id="1579333"/>
    <lineage>
        <taxon>Bacteria</taxon>
        <taxon>Pseudomonadati</taxon>
        <taxon>Pseudomonadota</taxon>
        <taxon>Alphaproteobacteria</taxon>
        <taxon>Rhodospirillales</taxon>
        <taxon>Rhodovibrionaceae</taxon>
        <taxon>Limibacillus</taxon>
    </lineage>
</organism>
<evidence type="ECO:0000259" key="8">
    <source>
        <dbReference type="PROSITE" id="PS50893"/>
    </source>
</evidence>
<keyword evidence="10" id="KW-1185">Reference proteome</keyword>
<keyword evidence="7" id="KW-0472">Membrane</keyword>
<dbReference type="InterPro" id="IPR003593">
    <property type="entry name" value="AAA+_ATPase"/>
</dbReference>
<dbReference type="PANTHER" id="PTHR43297:SF2">
    <property type="entry name" value="DIPEPTIDE TRANSPORT ATP-BINDING PROTEIN DPPD"/>
    <property type="match status" value="1"/>
</dbReference>
<dbReference type="InterPro" id="IPR003439">
    <property type="entry name" value="ABC_transporter-like_ATP-bd"/>
</dbReference>
<dbReference type="GO" id="GO:0055085">
    <property type="term" value="P:transmembrane transport"/>
    <property type="evidence" value="ECO:0007669"/>
    <property type="project" value="UniProtKB-ARBA"/>
</dbReference>
<dbReference type="AlphaFoldDB" id="A0A839SRV7"/>
<keyword evidence="3" id="KW-0813">Transport</keyword>
<evidence type="ECO:0000256" key="3">
    <source>
        <dbReference type="ARBA" id="ARBA00022448"/>
    </source>
</evidence>
<evidence type="ECO:0000256" key="4">
    <source>
        <dbReference type="ARBA" id="ARBA00022475"/>
    </source>
</evidence>
<comment type="similarity">
    <text evidence="2">Belongs to the ABC transporter superfamily.</text>
</comment>
<dbReference type="FunFam" id="3.40.50.300:FF:000016">
    <property type="entry name" value="Oligopeptide ABC transporter ATP-binding component"/>
    <property type="match status" value="1"/>
</dbReference>
<dbReference type="NCBIfam" id="TIGR01727">
    <property type="entry name" value="oligo_HPY"/>
    <property type="match status" value="1"/>
</dbReference>
<evidence type="ECO:0000256" key="6">
    <source>
        <dbReference type="ARBA" id="ARBA00022840"/>
    </source>
</evidence>
<dbReference type="SMART" id="SM00382">
    <property type="entry name" value="AAA"/>
    <property type="match status" value="1"/>
</dbReference>
<reference evidence="9 10" key="1">
    <citation type="submission" date="2020-08" db="EMBL/GenBank/DDBJ databases">
        <title>Genomic Encyclopedia of Type Strains, Phase III (KMG-III): the genomes of soil and plant-associated and newly described type strains.</title>
        <authorList>
            <person name="Whitman W."/>
        </authorList>
    </citation>
    <scope>NUCLEOTIDE SEQUENCE [LARGE SCALE GENOMIC DNA]</scope>
    <source>
        <strain evidence="9 10">CECT 8803</strain>
    </source>
</reference>
<dbReference type="RefSeq" id="WP_183415342.1">
    <property type="nucleotide sequence ID" value="NZ_JACHXA010000002.1"/>
</dbReference>
<dbReference type="SUPFAM" id="SSF52540">
    <property type="entry name" value="P-loop containing nucleoside triphosphate hydrolases"/>
    <property type="match status" value="1"/>
</dbReference>
<gene>
    <name evidence="9" type="ORF">FHR98_000796</name>
</gene>
<keyword evidence="4" id="KW-1003">Cell membrane</keyword>
<evidence type="ECO:0000313" key="9">
    <source>
        <dbReference type="EMBL" id="MBB3064524.1"/>
    </source>
</evidence>
<dbReference type="GO" id="GO:0015833">
    <property type="term" value="P:peptide transport"/>
    <property type="evidence" value="ECO:0007669"/>
    <property type="project" value="InterPro"/>
</dbReference>
<dbReference type="PROSITE" id="PS00211">
    <property type="entry name" value="ABC_TRANSPORTER_1"/>
    <property type="match status" value="1"/>
</dbReference>
<accession>A0A839SRV7</accession>
<evidence type="ECO:0000256" key="7">
    <source>
        <dbReference type="ARBA" id="ARBA00023136"/>
    </source>
</evidence>
<proteinExistence type="inferred from homology"/>
<dbReference type="EMBL" id="JACHXA010000002">
    <property type="protein sequence ID" value="MBB3064524.1"/>
    <property type="molecule type" value="Genomic_DNA"/>
</dbReference>